<keyword evidence="4" id="KW-1015">Disulfide bond</keyword>
<dbReference type="AlphaFoldDB" id="A0A1Y2G1X7"/>
<dbReference type="InterPro" id="IPR021109">
    <property type="entry name" value="Peptidase_aspartic_dom_sf"/>
</dbReference>
<sequence length="411" mass="43710">MLAGSVVAFVSLLAGLVAAEEDAIHVPLTRRDPGLKGKDGSASLLAIRDQASRTSLKYYRNAKHLREKRGEKPSHDRLLRGRGLIDLEIESYCVWSGQITVGTPPQSFSMFFDSGSTDLTIPSSLCSDDNCGSKARYNVNASTSAVSGGNDVVSNFADGSASKGAWIKDTVTAGGLTSVQSIVAATELSATIKSLDSDGLMGMAWSGLSATGSPSFPFALYSAKKGNTFAIRLSDDDGVSEVSVGSYNRRKFSGQVTWFPVATTSGAAVKTYWQTANGMPLLNSKAALAKRSNFIIDSGTTFIIAPLASAAEFYAAIDGSSKLDDNHWTFPCDSQPTVGFRFSSTSKKEFQINPDDFNLGYLESEPTRCVGAVVGQDLGLGTSWILGASFITSWYSIFDMANSRIGFATPR</sequence>
<dbReference type="STRING" id="106004.A0A1Y2G1X7"/>
<dbReference type="CDD" id="cd05471">
    <property type="entry name" value="pepsin_like"/>
    <property type="match status" value="1"/>
</dbReference>
<dbReference type="Proteomes" id="UP000193467">
    <property type="component" value="Unassembled WGS sequence"/>
</dbReference>
<comment type="caution">
    <text evidence="8">The sequence shown here is derived from an EMBL/GenBank/DDBJ whole genome shotgun (WGS) entry which is preliminary data.</text>
</comment>
<feature type="signal peptide" evidence="6">
    <location>
        <begin position="1"/>
        <end position="19"/>
    </location>
</feature>
<feature type="disulfide bond" evidence="4">
    <location>
        <begin position="126"/>
        <end position="131"/>
    </location>
</feature>
<keyword evidence="5" id="KW-0378">Hydrolase</keyword>
<evidence type="ECO:0000256" key="3">
    <source>
        <dbReference type="PIRSR" id="PIRSR601461-1"/>
    </source>
</evidence>
<dbReference type="InterPro" id="IPR033121">
    <property type="entry name" value="PEPTIDASE_A1"/>
</dbReference>
<dbReference type="PROSITE" id="PS51767">
    <property type="entry name" value="PEPTIDASE_A1"/>
    <property type="match status" value="1"/>
</dbReference>
<gene>
    <name evidence="8" type="ORF">BCR35DRAFT_299967</name>
</gene>
<evidence type="ECO:0000313" key="9">
    <source>
        <dbReference type="Proteomes" id="UP000193467"/>
    </source>
</evidence>
<dbReference type="PRINTS" id="PR00792">
    <property type="entry name" value="PEPSIN"/>
</dbReference>
<organism evidence="8 9">
    <name type="scientific">Leucosporidium creatinivorum</name>
    <dbReference type="NCBI Taxonomy" id="106004"/>
    <lineage>
        <taxon>Eukaryota</taxon>
        <taxon>Fungi</taxon>
        <taxon>Dikarya</taxon>
        <taxon>Basidiomycota</taxon>
        <taxon>Pucciniomycotina</taxon>
        <taxon>Microbotryomycetes</taxon>
        <taxon>Leucosporidiales</taxon>
        <taxon>Leucosporidium</taxon>
    </lineage>
</organism>
<evidence type="ECO:0000256" key="2">
    <source>
        <dbReference type="ARBA" id="ARBA00022750"/>
    </source>
</evidence>
<feature type="domain" description="Peptidase A1" evidence="7">
    <location>
        <begin position="95"/>
        <end position="408"/>
    </location>
</feature>
<comment type="similarity">
    <text evidence="1 5">Belongs to the peptidase A1 family.</text>
</comment>
<evidence type="ECO:0000259" key="7">
    <source>
        <dbReference type="PROSITE" id="PS51767"/>
    </source>
</evidence>
<keyword evidence="6" id="KW-0732">Signal</keyword>
<feature type="chain" id="PRO_5013028259" evidence="6">
    <location>
        <begin position="20"/>
        <end position="411"/>
    </location>
</feature>
<evidence type="ECO:0000256" key="1">
    <source>
        <dbReference type="ARBA" id="ARBA00007447"/>
    </source>
</evidence>
<name>A0A1Y2G1X7_9BASI</name>
<evidence type="ECO:0000256" key="4">
    <source>
        <dbReference type="PIRSR" id="PIRSR601461-2"/>
    </source>
</evidence>
<accession>A0A1Y2G1X7</accession>
<feature type="active site" evidence="3">
    <location>
        <position position="297"/>
    </location>
</feature>
<dbReference type="Pfam" id="PF00026">
    <property type="entry name" value="Asp"/>
    <property type="match status" value="1"/>
</dbReference>
<dbReference type="InterPro" id="IPR034164">
    <property type="entry name" value="Pepsin-like_dom"/>
</dbReference>
<dbReference type="GO" id="GO:0004190">
    <property type="term" value="F:aspartic-type endopeptidase activity"/>
    <property type="evidence" value="ECO:0007669"/>
    <property type="project" value="UniProtKB-KW"/>
</dbReference>
<keyword evidence="5" id="KW-0645">Protease</keyword>
<keyword evidence="2 5" id="KW-0064">Aspartyl protease</keyword>
<dbReference type="InterPro" id="IPR001969">
    <property type="entry name" value="Aspartic_peptidase_AS"/>
</dbReference>
<dbReference type="OrthoDB" id="15189at2759"/>
<dbReference type="InParanoid" id="A0A1Y2G1X7"/>
<dbReference type="SUPFAM" id="SSF50630">
    <property type="entry name" value="Acid proteases"/>
    <property type="match status" value="1"/>
</dbReference>
<dbReference type="PROSITE" id="PS00141">
    <property type="entry name" value="ASP_PROTEASE"/>
    <property type="match status" value="1"/>
</dbReference>
<evidence type="ECO:0000256" key="6">
    <source>
        <dbReference type="SAM" id="SignalP"/>
    </source>
</evidence>
<feature type="active site" evidence="3">
    <location>
        <position position="113"/>
    </location>
</feature>
<evidence type="ECO:0000313" key="8">
    <source>
        <dbReference type="EMBL" id="ORY89591.1"/>
    </source>
</evidence>
<dbReference type="PANTHER" id="PTHR47966:SF51">
    <property type="entry name" value="BETA-SITE APP-CLEAVING ENZYME, ISOFORM A-RELATED"/>
    <property type="match status" value="1"/>
</dbReference>
<reference evidence="8 9" key="1">
    <citation type="submission" date="2016-07" db="EMBL/GenBank/DDBJ databases">
        <title>Pervasive Adenine N6-methylation of Active Genes in Fungi.</title>
        <authorList>
            <consortium name="DOE Joint Genome Institute"/>
            <person name="Mondo S.J."/>
            <person name="Dannebaum R.O."/>
            <person name="Kuo R.C."/>
            <person name="Labutti K."/>
            <person name="Haridas S."/>
            <person name="Kuo A."/>
            <person name="Salamov A."/>
            <person name="Ahrendt S.R."/>
            <person name="Lipzen A."/>
            <person name="Sullivan W."/>
            <person name="Andreopoulos W.B."/>
            <person name="Clum A."/>
            <person name="Lindquist E."/>
            <person name="Daum C."/>
            <person name="Ramamoorthy G.K."/>
            <person name="Gryganskyi A."/>
            <person name="Culley D."/>
            <person name="Magnuson J.K."/>
            <person name="James T.Y."/>
            <person name="O'Malley M.A."/>
            <person name="Stajich J.E."/>
            <person name="Spatafora J.W."/>
            <person name="Visel A."/>
            <person name="Grigoriev I.V."/>
        </authorList>
    </citation>
    <scope>NUCLEOTIDE SEQUENCE [LARGE SCALE GENOMIC DNA]</scope>
    <source>
        <strain evidence="8 9">62-1032</strain>
    </source>
</reference>
<dbReference type="Gene3D" id="2.40.70.10">
    <property type="entry name" value="Acid Proteases"/>
    <property type="match status" value="2"/>
</dbReference>
<protein>
    <submittedName>
        <fullName evidence="8">Aspartic peptidase domain-containing protein</fullName>
    </submittedName>
</protein>
<dbReference type="GO" id="GO:0006508">
    <property type="term" value="P:proteolysis"/>
    <property type="evidence" value="ECO:0007669"/>
    <property type="project" value="UniProtKB-KW"/>
</dbReference>
<evidence type="ECO:0000256" key="5">
    <source>
        <dbReference type="RuleBase" id="RU000454"/>
    </source>
</evidence>
<keyword evidence="9" id="KW-1185">Reference proteome</keyword>
<dbReference type="PANTHER" id="PTHR47966">
    <property type="entry name" value="BETA-SITE APP-CLEAVING ENZYME, ISOFORM A-RELATED"/>
    <property type="match status" value="1"/>
</dbReference>
<dbReference type="EMBL" id="MCGR01000005">
    <property type="protein sequence ID" value="ORY89591.1"/>
    <property type="molecule type" value="Genomic_DNA"/>
</dbReference>
<proteinExistence type="inferred from homology"/>
<dbReference type="InterPro" id="IPR001461">
    <property type="entry name" value="Aspartic_peptidase_A1"/>
</dbReference>